<evidence type="ECO:0000256" key="15">
    <source>
        <dbReference type="ARBA" id="ARBA00048766"/>
    </source>
</evidence>
<accession>A0A135LZ88</accession>
<dbReference type="PANTHER" id="PTHR31736:SF14">
    <property type="entry name" value="EXOPOLYGALACTURONASE X-1-RELATED"/>
    <property type="match status" value="1"/>
</dbReference>
<protein>
    <recommendedName>
        <fullName evidence="12">galacturonan 1,4-alpha-galacturonidase</fullName>
        <ecNumber evidence="12">3.2.1.67</ecNumber>
    </recommendedName>
    <alternativeName>
        <fullName evidence="14">Galacturan 1,4-alpha-galacturonidase</fullName>
    </alternativeName>
    <alternativeName>
        <fullName evidence="13">Poly(1,4-alpha-D-galacturonide)galacturonohydrolase</fullName>
    </alternativeName>
</protein>
<dbReference type="Gene3D" id="3.40.50.720">
    <property type="entry name" value="NAD(P)-binding Rossmann-like Domain"/>
    <property type="match status" value="1"/>
</dbReference>
<comment type="subcellular location">
    <subcellularLocation>
        <location evidence="1">Secreted</location>
    </subcellularLocation>
</comment>
<dbReference type="AlphaFoldDB" id="A0A135LZ88"/>
<keyword evidence="4 17" id="KW-0732">Signal</keyword>
<dbReference type="SUPFAM" id="SSF51735">
    <property type="entry name" value="NAD(P)-binding Rossmann-fold domains"/>
    <property type="match status" value="1"/>
</dbReference>
<dbReference type="InterPro" id="IPR002347">
    <property type="entry name" value="SDR_fam"/>
</dbReference>
<evidence type="ECO:0000256" key="2">
    <source>
        <dbReference type="ARBA" id="ARBA00008834"/>
    </source>
</evidence>
<comment type="function">
    <text evidence="11">Specific in hydrolyzing the terminal glycosidic bond of polygalacturonic acid and oligogalacturonates.</text>
</comment>
<dbReference type="GO" id="GO:0005576">
    <property type="term" value="C:extracellular region"/>
    <property type="evidence" value="ECO:0007669"/>
    <property type="project" value="UniProtKB-SubCell"/>
</dbReference>
<dbReference type="EMBL" id="LHQR01000013">
    <property type="protein sequence ID" value="KXG54286.1"/>
    <property type="molecule type" value="Genomic_DNA"/>
</dbReference>
<sequence length="742" mass="81363">MKISNTFTQALGIWLSISGTVHAKGQSRDEACHPHHAFKPLPASHARTRTCHVANHGNGLDDSANVLSALKKCNNGGKVVFDAGKTYTIGKALDMTFLKHVDLEIQGHVQFSDDTDYWQKNAFSHVYQNATTFFQIGGEDVNVYGDGTLDGNGQVWYDLYAKDPLILRPILVGIIGLNGGTIGPLNLRYSPQWYHFVANSSNILFDGIDISGYSSSKNVAKNTDGWDLYRSTNVVIQNSVINNGDDCVSFKPNVTDILVQNLHCNGSHGISVGSLGQYPGEVDIVQNVLVSNISMFNASDGARIKVWPGASAELSTDLQGGGGSGLVKNITYDGMTIDNVDYAIEVTQCYGQKNLTLCNEFPSKLVIEDVVFKNIKGSTSGKRDPYVGMIVCSSPDVCSNIHASNIDVLSPDGDDQFTCTNVDEKLLDVKYLHFNYKPPSDMTPEELDNIGPTNGMEWAVFVPNCNNTYPYITPTGTELVGKSIFITGASRGIGRATAIRCVKAGVSRIAIAARSSLDEVVKELKAEAGNSNLPEPQILALEVDVTSKESVEAAAKAVNDSFDEKLDILVNNAGYLPDMTRVMDSDPDDWMKGWDVNIKGPYLCCRYLLPMILKSDTKTIVNLTSIGAHLLTNGGSAYQNSRFAICRFTESLAREHRDEGLIVLALHPGAVRTDMADKLKNIFPDIFIDEAELPADTIVWLGKERREWLNARMLSSNWNMEELEKRKGEVVEKDLFKFRITL</sequence>
<keyword evidence="10" id="KW-0961">Cell wall biogenesis/degradation</keyword>
<dbReference type="InterPro" id="IPR036291">
    <property type="entry name" value="NAD(P)-bd_dom_sf"/>
</dbReference>
<dbReference type="SMART" id="SM00710">
    <property type="entry name" value="PbH1"/>
    <property type="match status" value="5"/>
</dbReference>
<evidence type="ECO:0000256" key="11">
    <source>
        <dbReference type="ARBA" id="ARBA00037312"/>
    </source>
</evidence>
<evidence type="ECO:0000256" key="9">
    <source>
        <dbReference type="ARBA" id="ARBA00023295"/>
    </source>
</evidence>
<evidence type="ECO:0000256" key="3">
    <source>
        <dbReference type="ARBA" id="ARBA00022525"/>
    </source>
</evidence>
<feature type="active site" evidence="16">
    <location>
        <position position="268"/>
    </location>
</feature>
<dbReference type="Pfam" id="PF00295">
    <property type="entry name" value="Glyco_hydro_28"/>
    <property type="match status" value="1"/>
</dbReference>
<dbReference type="GeneID" id="63710444"/>
<evidence type="ECO:0000313" key="19">
    <source>
        <dbReference type="Proteomes" id="UP000070168"/>
    </source>
</evidence>
<proteinExistence type="inferred from homology"/>
<evidence type="ECO:0000256" key="8">
    <source>
        <dbReference type="ARBA" id="ARBA00023180"/>
    </source>
</evidence>
<feature type="signal peptide" evidence="17">
    <location>
        <begin position="1"/>
        <end position="23"/>
    </location>
</feature>
<dbReference type="PROSITE" id="PS00502">
    <property type="entry name" value="POLYGALACTURONASE"/>
    <property type="match status" value="1"/>
</dbReference>
<dbReference type="InterPro" id="IPR006626">
    <property type="entry name" value="PbH1"/>
</dbReference>
<dbReference type="GO" id="GO:0047911">
    <property type="term" value="F:galacturan 1,4-alpha-galacturonidase activity"/>
    <property type="evidence" value="ECO:0007669"/>
    <property type="project" value="UniProtKB-EC"/>
</dbReference>
<dbReference type="InterPro" id="IPR012334">
    <property type="entry name" value="Pectin_lyas_fold"/>
</dbReference>
<dbReference type="PRINTS" id="PR00081">
    <property type="entry name" value="GDHRDH"/>
</dbReference>
<keyword evidence="8" id="KW-0325">Glycoprotein</keyword>
<gene>
    <name evidence="18" type="ORF">PGRI_074300</name>
</gene>
<dbReference type="STRING" id="5078.A0A135LZ88"/>
<evidence type="ECO:0000256" key="6">
    <source>
        <dbReference type="ARBA" id="ARBA00022801"/>
    </source>
</evidence>
<keyword evidence="7" id="KW-1015">Disulfide bond</keyword>
<dbReference type="Gene3D" id="2.160.20.10">
    <property type="entry name" value="Single-stranded right-handed beta-helix, Pectin lyase-like"/>
    <property type="match status" value="1"/>
</dbReference>
<dbReference type="RefSeq" id="XP_040652821.1">
    <property type="nucleotide sequence ID" value="XM_040795144.1"/>
</dbReference>
<comment type="caution">
    <text evidence="18">The sequence shown here is derived from an EMBL/GenBank/DDBJ whole genome shotgun (WGS) entry which is preliminary data.</text>
</comment>
<dbReference type="PRINTS" id="PR00080">
    <property type="entry name" value="SDRFAMILY"/>
</dbReference>
<keyword evidence="9" id="KW-0326">Glycosidase</keyword>
<keyword evidence="6" id="KW-0378">Hydrolase</keyword>
<dbReference type="InterPro" id="IPR011050">
    <property type="entry name" value="Pectin_lyase_fold/virulence"/>
</dbReference>
<keyword evidence="3" id="KW-0964">Secreted</keyword>
<evidence type="ECO:0000256" key="13">
    <source>
        <dbReference type="ARBA" id="ARBA00041604"/>
    </source>
</evidence>
<dbReference type="PANTHER" id="PTHR31736">
    <property type="match status" value="1"/>
</dbReference>
<dbReference type="OrthoDB" id="187139at2759"/>
<evidence type="ECO:0000256" key="4">
    <source>
        <dbReference type="ARBA" id="ARBA00022729"/>
    </source>
</evidence>
<dbReference type="GO" id="GO:0004650">
    <property type="term" value="F:polygalacturonase activity"/>
    <property type="evidence" value="ECO:0007669"/>
    <property type="project" value="InterPro"/>
</dbReference>
<evidence type="ECO:0000256" key="10">
    <source>
        <dbReference type="ARBA" id="ARBA00023316"/>
    </source>
</evidence>
<dbReference type="SUPFAM" id="SSF51126">
    <property type="entry name" value="Pectin lyase-like"/>
    <property type="match status" value="1"/>
</dbReference>
<dbReference type="GO" id="GO:0045490">
    <property type="term" value="P:pectin catabolic process"/>
    <property type="evidence" value="ECO:0007669"/>
    <property type="project" value="UniProtKB-ARBA"/>
</dbReference>
<dbReference type="FunFam" id="2.160.20.10:FF:000027">
    <property type="entry name" value="Probable exopolygalacturonase X"/>
    <property type="match status" value="1"/>
</dbReference>
<evidence type="ECO:0000256" key="16">
    <source>
        <dbReference type="PROSITE-ProRule" id="PRU10052"/>
    </source>
</evidence>
<name>A0A135LZ88_PENPA</name>
<organism evidence="18 19">
    <name type="scientific">Penicillium patulum</name>
    <name type="common">Penicillium griseofulvum</name>
    <dbReference type="NCBI Taxonomy" id="5078"/>
    <lineage>
        <taxon>Eukaryota</taxon>
        <taxon>Fungi</taxon>
        <taxon>Dikarya</taxon>
        <taxon>Ascomycota</taxon>
        <taxon>Pezizomycotina</taxon>
        <taxon>Eurotiomycetes</taxon>
        <taxon>Eurotiomycetidae</taxon>
        <taxon>Eurotiales</taxon>
        <taxon>Aspergillaceae</taxon>
        <taxon>Penicillium</taxon>
    </lineage>
</organism>
<evidence type="ECO:0000256" key="12">
    <source>
        <dbReference type="ARBA" id="ARBA00038933"/>
    </source>
</evidence>
<evidence type="ECO:0000256" key="14">
    <source>
        <dbReference type="ARBA" id="ARBA00043142"/>
    </source>
</evidence>
<dbReference type="EC" id="3.2.1.67" evidence="12"/>
<feature type="chain" id="PRO_5007800940" description="galacturonan 1,4-alpha-galacturonidase" evidence="17">
    <location>
        <begin position="24"/>
        <end position="742"/>
    </location>
</feature>
<dbReference type="CDD" id="cd05233">
    <property type="entry name" value="SDR_c"/>
    <property type="match status" value="1"/>
</dbReference>
<dbReference type="Proteomes" id="UP000070168">
    <property type="component" value="Unassembled WGS sequence"/>
</dbReference>
<evidence type="ECO:0000256" key="7">
    <source>
        <dbReference type="ARBA" id="ARBA00023157"/>
    </source>
</evidence>
<evidence type="ECO:0000256" key="17">
    <source>
        <dbReference type="SAM" id="SignalP"/>
    </source>
</evidence>
<comment type="catalytic activity">
    <reaction evidence="15">
        <text>[(1-&gt;4)-alpha-D-galacturonosyl](n) + H2O = alpha-D-galacturonate + [(1-&gt;4)-alpha-D-galacturonosyl](n-1)</text>
        <dbReference type="Rhea" id="RHEA:14117"/>
        <dbReference type="Rhea" id="RHEA-COMP:14570"/>
        <dbReference type="Rhea" id="RHEA-COMP:14572"/>
        <dbReference type="ChEBI" id="CHEBI:15377"/>
        <dbReference type="ChEBI" id="CHEBI:58658"/>
        <dbReference type="ChEBI" id="CHEBI:140523"/>
        <dbReference type="EC" id="3.2.1.67"/>
    </reaction>
</comment>
<dbReference type="Pfam" id="PF00106">
    <property type="entry name" value="adh_short"/>
    <property type="match status" value="1"/>
</dbReference>
<keyword evidence="19" id="KW-1185">Reference proteome</keyword>
<reference evidence="18 19" key="1">
    <citation type="journal article" date="2016" name="BMC Genomics">
        <title>Genome sequencing and secondary metabolism of the postharvest pathogen Penicillium griseofulvum.</title>
        <authorList>
            <person name="Banani H."/>
            <person name="Marcet-Houben M."/>
            <person name="Ballester A.R."/>
            <person name="Abbruscato P."/>
            <person name="Gonzalez-Candelas L."/>
            <person name="Gabaldon T."/>
            <person name="Spadaro D."/>
        </authorList>
    </citation>
    <scope>NUCLEOTIDE SEQUENCE [LARGE SCALE GENOMIC DNA]</scope>
    <source>
        <strain evidence="18 19">PG3</strain>
    </source>
</reference>
<evidence type="ECO:0000313" key="18">
    <source>
        <dbReference type="EMBL" id="KXG54286.1"/>
    </source>
</evidence>
<dbReference type="InterPro" id="IPR000743">
    <property type="entry name" value="Glyco_hydro_28"/>
</dbReference>
<evidence type="ECO:0000256" key="1">
    <source>
        <dbReference type="ARBA" id="ARBA00004613"/>
    </source>
</evidence>
<evidence type="ECO:0000256" key="5">
    <source>
        <dbReference type="ARBA" id="ARBA00022737"/>
    </source>
</evidence>
<keyword evidence="5" id="KW-0677">Repeat</keyword>
<comment type="similarity">
    <text evidence="2">Belongs to the glycosyl hydrolase 28 family.</text>
</comment>
<dbReference type="GO" id="GO:0071555">
    <property type="term" value="P:cell wall organization"/>
    <property type="evidence" value="ECO:0007669"/>
    <property type="project" value="UniProtKB-KW"/>
</dbReference>